<proteinExistence type="predicted"/>
<dbReference type="AlphaFoldDB" id="A0A4Y2MWL6"/>
<name>A0A4Y2MWL6_ARAVE</name>
<organism evidence="1 2">
    <name type="scientific">Araneus ventricosus</name>
    <name type="common">Orbweaver spider</name>
    <name type="synonym">Epeira ventricosa</name>
    <dbReference type="NCBI Taxonomy" id="182803"/>
    <lineage>
        <taxon>Eukaryota</taxon>
        <taxon>Metazoa</taxon>
        <taxon>Ecdysozoa</taxon>
        <taxon>Arthropoda</taxon>
        <taxon>Chelicerata</taxon>
        <taxon>Arachnida</taxon>
        <taxon>Araneae</taxon>
        <taxon>Araneomorphae</taxon>
        <taxon>Entelegynae</taxon>
        <taxon>Araneoidea</taxon>
        <taxon>Araneidae</taxon>
        <taxon>Araneus</taxon>
    </lineage>
</organism>
<gene>
    <name evidence="1" type="ORF">AVEN_19290_1</name>
</gene>
<protein>
    <submittedName>
        <fullName evidence="1">Uncharacterized protein</fullName>
    </submittedName>
</protein>
<dbReference type="EMBL" id="BGPR01125194">
    <property type="protein sequence ID" value="GBN31551.1"/>
    <property type="molecule type" value="Genomic_DNA"/>
</dbReference>
<reference evidence="1 2" key="1">
    <citation type="journal article" date="2019" name="Sci. Rep.">
        <title>Orb-weaving spider Araneus ventricosus genome elucidates the spidroin gene catalogue.</title>
        <authorList>
            <person name="Kono N."/>
            <person name="Nakamura H."/>
            <person name="Ohtoshi R."/>
            <person name="Moran D.A.P."/>
            <person name="Shinohara A."/>
            <person name="Yoshida Y."/>
            <person name="Fujiwara M."/>
            <person name="Mori M."/>
            <person name="Tomita M."/>
            <person name="Arakawa K."/>
        </authorList>
    </citation>
    <scope>NUCLEOTIDE SEQUENCE [LARGE SCALE GENOMIC DNA]</scope>
</reference>
<dbReference type="Proteomes" id="UP000499080">
    <property type="component" value="Unassembled WGS sequence"/>
</dbReference>
<keyword evidence="2" id="KW-1185">Reference proteome</keyword>
<sequence>MVILYFVEAVSSGPKNNIAECTKIRAPDTAHFSGRKCADSSFPSMSPAIIHTQAHQKMGKHEETLLGIPNTKAVKRSHQPRFTTLKLSIVAK</sequence>
<evidence type="ECO:0000313" key="2">
    <source>
        <dbReference type="Proteomes" id="UP000499080"/>
    </source>
</evidence>
<evidence type="ECO:0000313" key="1">
    <source>
        <dbReference type="EMBL" id="GBN31551.1"/>
    </source>
</evidence>
<accession>A0A4Y2MWL6</accession>
<comment type="caution">
    <text evidence="1">The sequence shown here is derived from an EMBL/GenBank/DDBJ whole genome shotgun (WGS) entry which is preliminary data.</text>
</comment>